<dbReference type="AlphaFoldDB" id="A0A2T9Z4B0"/>
<gene>
    <name evidence="8" type="ORF">BB559_000731</name>
</gene>
<dbReference type="PROSITE" id="PS50222">
    <property type="entry name" value="EF_HAND_2"/>
    <property type="match status" value="1"/>
</dbReference>
<dbReference type="STRING" id="61424.A0A2T9Z4B0"/>
<dbReference type="GO" id="GO:0010133">
    <property type="term" value="P:L-proline catabolic process to L-glutamate"/>
    <property type="evidence" value="ECO:0007669"/>
    <property type="project" value="TreeGrafter"/>
</dbReference>
<dbReference type="GO" id="GO:0071949">
    <property type="term" value="F:FAD binding"/>
    <property type="evidence" value="ECO:0007669"/>
    <property type="project" value="TreeGrafter"/>
</dbReference>
<dbReference type="GO" id="GO:0004657">
    <property type="term" value="F:proline dehydrogenase activity"/>
    <property type="evidence" value="ECO:0007669"/>
    <property type="project" value="UniProtKB-EC"/>
</dbReference>
<evidence type="ECO:0000256" key="3">
    <source>
        <dbReference type="ARBA" id="ARBA00023002"/>
    </source>
</evidence>
<keyword evidence="9" id="KW-1185">Reference proteome</keyword>
<keyword evidence="3 5" id="KW-0560">Oxidoreductase</keyword>
<dbReference type="GO" id="GO:0005509">
    <property type="term" value="F:calcium ion binding"/>
    <property type="evidence" value="ECO:0007669"/>
    <property type="project" value="InterPro"/>
</dbReference>
<evidence type="ECO:0000256" key="1">
    <source>
        <dbReference type="ARBA" id="ARBA00005869"/>
    </source>
</evidence>
<proteinExistence type="inferred from homology"/>
<dbReference type="EMBL" id="MBFT01000037">
    <property type="protein sequence ID" value="PVU99430.1"/>
    <property type="molecule type" value="Genomic_DNA"/>
</dbReference>
<reference evidence="8 9" key="1">
    <citation type="journal article" date="2018" name="MBio">
        <title>Comparative Genomics Reveals the Core Gene Toolbox for the Fungus-Insect Symbiosis.</title>
        <authorList>
            <person name="Wang Y."/>
            <person name="Stata M."/>
            <person name="Wang W."/>
            <person name="Stajich J.E."/>
            <person name="White M.M."/>
            <person name="Moncalvo J.M."/>
        </authorList>
    </citation>
    <scope>NUCLEOTIDE SEQUENCE [LARGE SCALE GENOMIC DNA]</scope>
    <source>
        <strain evidence="8 9">AUS-77-4</strain>
    </source>
</reference>
<dbReference type="SUPFAM" id="SSF51730">
    <property type="entry name" value="FAD-linked oxidoreductase"/>
    <property type="match status" value="2"/>
</dbReference>
<dbReference type="InterPro" id="IPR015659">
    <property type="entry name" value="Proline_oxidase"/>
</dbReference>
<evidence type="ECO:0000256" key="5">
    <source>
        <dbReference type="RuleBase" id="RU364054"/>
    </source>
</evidence>
<evidence type="ECO:0000256" key="2">
    <source>
        <dbReference type="ARBA" id="ARBA00012695"/>
    </source>
</evidence>
<keyword evidence="4 5" id="KW-0642">Proline metabolism</keyword>
<dbReference type="PANTHER" id="PTHR13914">
    <property type="entry name" value="PROLINE OXIDASE"/>
    <property type="match status" value="1"/>
</dbReference>
<name>A0A2T9Z4B0_9FUNG</name>
<comment type="cofactor">
    <cofactor evidence="5">
        <name>FAD</name>
        <dbReference type="ChEBI" id="CHEBI:57692"/>
    </cofactor>
</comment>
<dbReference type="GO" id="GO:0005739">
    <property type="term" value="C:mitochondrion"/>
    <property type="evidence" value="ECO:0007669"/>
    <property type="project" value="TreeGrafter"/>
</dbReference>
<accession>A0A2T9Z4B0</accession>
<protein>
    <recommendedName>
        <fullName evidence="2 5">Proline dehydrogenase</fullName>
        <ecNumber evidence="2 5">1.5.5.2</ecNumber>
    </recommendedName>
</protein>
<feature type="domain" description="EF-hand" evidence="7">
    <location>
        <begin position="337"/>
        <end position="372"/>
    </location>
</feature>
<evidence type="ECO:0000259" key="7">
    <source>
        <dbReference type="PROSITE" id="PS50222"/>
    </source>
</evidence>
<dbReference type="Pfam" id="PF01619">
    <property type="entry name" value="Pro_dh"/>
    <property type="match status" value="2"/>
</dbReference>
<feature type="region of interest" description="Disordered" evidence="6">
    <location>
        <begin position="53"/>
        <end position="80"/>
    </location>
</feature>
<organism evidence="8 9">
    <name type="scientific">Furculomyces boomerangus</name>
    <dbReference type="NCBI Taxonomy" id="61424"/>
    <lineage>
        <taxon>Eukaryota</taxon>
        <taxon>Fungi</taxon>
        <taxon>Fungi incertae sedis</taxon>
        <taxon>Zoopagomycota</taxon>
        <taxon>Kickxellomycotina</taxon>
        <taxon>Harpellomycetes</taxon>
        <taxon>Harpellales</taxon>
        <taxon>Harpellaceae</taxon>
        <taxon>Furculomyces</taxon>
    </lineage>
</organism>
<dbReference type="InterPro" id="IPR018247">
    <property type="entry name" value="EF_Hand_1_Ca_BS"/>
</dbReference>
<dbReference type="Proteomes" id="UP000245699">
    <property type="component" value="Unassembled WGS sequence"/>
</dbReference>
<evidence type="ECO:0000313" key="9">
    <source>
        <dbReference type="Proteomes" id="UP000245699"/>
    </source>
</evidence>
<dbReference type="InterPro" id="IPR002048">
    <property type="entry name" value="EF_hand_dom"/>
</dbReference>
<dbReference type="PROSITE" id="PS00018">
    <property type="entry name" value="EF_HAND_1"/>
    <property type="match status" value="1"/>
</dbReference>
<keyword evidence="5" id="KW-0285">Flavoprotein</keyword>
<comment type="catalytic activity">
    <reaction evidence="5">
        <text>L-proline + a quinone = (S)-1-pyrroline-5-carboxylate + a quinol + H(+)</text>
        <dbReference type="Rhea" id="RHEA:23784"/>
        <dbReference type="ChEBI" id="CHEBI:15378"/>
        <dbReference type="ChEBI" id="CHEBI:17388"/>
        <dbReference type="ChEBI" id="CHEBI:24646"/>
        <dbReference type="ChEBI" id="CHEBI:60039"/>
        <dbReference type="ChEBI" id="CHEBI:132124"/>
        <dbReference type="EC" id="1.5.5.2"/>
    </reaction>
</comment>
<dbReference type="Gene3D" id="3.20.20.220">
    <property type="match status" value="2"/>
</dbReference>
<dbReference type="EC" id="1.5.5.2" evidence="2 5"/>
<comment type="caution">
    <text evidence="8">The sequence shown here is derived from an EMBL/GenBank/DDBJ whole genome shotgun (WGS) entry which is preliminary data.</text>
</comment>
<evidence type="ECO:0000313" key="8">
    <source>
        <dbReference type="EMBL" id="PVU99430.1"/>
    </source>
</evidence>
<feature type="compositionally biased region" description="Polar residues" evidence="6">
    <location>
        <begin position="67"/>
        <end position="76"/>
    </location>
</feature>
<dbReference type="InterPro" id="IPR029041">
    <property type="entry name" value="FAD-linked_oxidoreductase-like"/>
</dbReference>
<comment type="similarity">
    <text evidence="1 5">Belongs to the proline oxidase family.</text>
</comment>
<keyword evidence="5" id="KW-0274">FAD</keyword>
<dbReference type="InterPro" id="IPR002872">
    <property type="entry name" value="Proline_DH_dom"/>
</dbReference>
<sequence length="715" mass="81835">MQNILRKNCFSKTPNTLTKNFSRLYPLRTVSVGNYQPSFKGCIEHSPRYFSTPSAPSNSVPEKVASEPSTQPTNTKGFEEKYNFINKQTPKKGFPQEQSSNESLFADSPENQRYLENMSLTELIRSKFVYTCCTNQWLVSSSPKLIEFAKEFWFGWMSDAIVRKTFFKTFIAGENPEEIHKTMQKLENSNIHTILDLSIESDLDLGKLSQRSQNYLQENKIQNIKADKFLEEYLQSIDIASKFKNSFAAIKVTSLLPTESLFRLSTYYVHVVNGYYDAITNDPKSPLFSNKSISQSNFPTDLKINFDQFLTYVLAPIPQLNHLDFESKNETTQKIQTPADLAKQLFQSIDSDKDGLVDLVDIEIGMSLDNKKLRQLLVFTSENTLPESKKKAGSNENPSWIQKGELEDYDRLLERMNSLATRAKNLNVQLMIDAEHSYFQPTIDMATLSTMSRFNMQTLDKNSNDFTTYQTKPIIYNTYQMYTKTGLRRLAVDYKKSQTLGFSFAAKLVRGAYMYQERDLFLNSKNNKKKHYGNVGTSESAANSSQGPSVDIMHIMGYRESPINETIEDTHNSYNNGILYMMEMIAENQKKLDKLTSNNLINGKRLEVKNPALFIGSHNHNSIAFGIRKMHEFAISPESKTVSFGQLLGMQDLVSHKLADLGMNEYKYVPYGPLDETLPYLIRRAQENSSILDTANQELVNINKELVKRLKKSFN</sequence>
<evidence type="ECO:0000256" key="4">
    <source>
        <dbReference type="ARBA" id="ARBA00023062"/>
    </source>
</evidence>
<dbReference type="OrthoDB" id="5464at2759"/>
<comment type="function">
    <text evidence="5">Converts proline to delta-1-pyrroline-5-carboxylate.</text>
</comment>
<dbReference type="PANTHER" id="PTHR13914:SF0">
    <property type="entry name" value="PROLINE DEHYDROGENASE 1, MITOCHONDRIAL"/>
    <property type="match status" value="1"/>
</dbReference>
<evidence type="ECO:0000256" key="6">
    <source>
        <dbReference type="SAM" id="MobiDB-lite"/>
    </source>
</evidence>